<accession>A0A3P7X749</accession>
<gene>
    <name evidence="1" type="ORF">HPLM_LOCUS15040</name>
</gene>
<proteinExistence type="predicted"/>
<evidence type="ECO:0000313" key="1">
    <source>
        <dbReference type="EMBL" id="VDO55177.1"/>
    </source>
</evidence>
<dbReference type="AlphaFoldDB" id="A0A3P7X749"/>
<keyword evidence="2" id="KW-1185">Reference proteome</keyword>
<organism evidence="1 2">
    <name type="scientific">Haemonchus placei</name>
    <name type="common">Barber's pole worm</name>
    <dbReference type="NCBI Taxonomy" id="6290"/>
    <lineage>
        <taxon>Eukaryota</taxon>
        <taxon>Metazoa</taxon>
        <taxon>Ecdysozoa</taxon>
        <taxon>Nematoda</taxon>
        <taxon>Chromadorea</taxon>
        <taxon>Rhabditida</taxon>
        <taxon>Rhabditina</taxon>
        <taxon>Rhabditomorpha</taxon>
        <taxon>Strongyloidea</taxon>
        <taxon>Trichostrongylidae</taxon>
        <taxon>Haemonchus</taxon>
    </lineage>
</organism>
<dbReference type="Proteomes" id="UP000268014">
    <property type="component" value="Unassembled WGS sequence"/>
</dbReference>
<name>A0A3P7X749_HAEPC</name>
<reference evidence="1 2" key="1">
    <citation type="submission" date="2018-11" db="EMBL/GenBank/DDBJ databases">
        <authorList>
            <consortium name="Pathogen Informatics"/>
        </authorList>
    </citation>
    <scope>NUCLEOTIDE SEQUENCE [LARGE SCALE GENOMIC DNA]</scope>
    <source>
        <strain evidence="1 2">MHpl1</strain>
    </source>
</reference>
<evidence type="ECO:0000313" key="2">
    <source>
        <dbReference type="Proteomes" id="UP000268014"/>
    </source>
</evidence>
<protein>
    <submittedName>
        <fullName evidence="1">Uncharacterized protein</fullName>
    </submittedName>
</protein>
<sequence length="39" mass="4272">MHKLVENTFLLNCVTLGPPSIGIFSIPANGYYSLFAELT</sequence>
<dbReference type="EMBL" id="UZAF01018808">
    <property type="protein sequence ID" value="VDO55177.1"/>
    <property type="molecule type" value="Genomic_DNA"/>
</dbReference>